<keyword evidence="1" id="KW-0862">Zinc</keyword>
<reference evidence="3" key="1">
    <citation type="submission" date="2021-08" db="EMBL/GenBank/DDBJ databases">
        <title>WGS assembly of Ceratopteris richardii.</title>
        <authorList>
            <person name="Marchant D.B."/>
            <person name="Chen G."/>
            <person name="Jenkins J."/>
            <person name="Shu S."/>
            <person name="Leebens-Mack J."/>
            <person name="Grimwood J."/>
            <person name="Schmutz J."/>
            <person name="Soltis P."/>
            <person name="Soltis D."/>
            <person name="Chen Z.-H."/>
        </authorList>
    </citation>
    <scope>NUCLEOTIDE SEQUENCE</scope>
    <source>
        <strain evidence="3">Whitten #5841</strain>
        <tissue evidence="3">Leaf</tissue>
    </source>
</reference>
<dbReference type="PANTHER" id="PTHR31116">
    <property type="entry name" value="OS04G0501200 PROTEIN"/>
    <property type="match status" value="1"/>
</dbReference>
<dbReference type="InterPro" id="IPR011257">
    <property type="entry name" value="DNA_glycosylase"/>
</dbReference>
<evidence type="ECO:0000256" key="2">
    <source>
        <dbReference type="SAM" id="MobiDB-lite"/>
    </source>
</evidence>
<dbReference type="GO" id="GO:0046872">
    <property type="term" value="F:metal ion binding"/>
    <property type="evidence" value="ECO:0007669"/>
    <property type="project" value="UniProtKB-KW"/>
</dbReference>
<feature type="binding site" evidence="1">
    <location>
        <position position="313"/>
    </location>
    <ligand>
        <name>Zn(2+)</name>
        <dbReference type="ChEBI" id="CHEBI:29105"/>
    </ligand>
</feature>
<keyword evidence="4" id="KW-1185">Reference proteome</keyword>
<sequence>MSTDIGGRAVLKPAGNVARANLRKASKHPSPVKPPLNSPSSKFVSPSPLDASPKSLTRTLPLKPNSFCELSPSSPPAPSLVSLYHFHQDPLSVTPLDLTDDEAKSEPIETSTLLPKMLLSGNCSNTPSDVESEVGVSEASALGANDRFDTHLAMSTPFASASESCEADITPSDKGEKSSLTATSLSGAAKKLHDVMPYSTNVVHSSVSRTRRTIKPHIALNKSNSEVFQRNGCSGTATRAPRGRDNLNKLGSLSFNEKSLSILVAAKKEAAKEACLQRRLKVSDYGRRQGKAGRVAPEVSTASLSPPLELQRCKFITAQSDPIYVDYHDKEWGVPVHDGRMLFELLVLAGFQAELSWTTILVNRNAYRSVFANFDPSAIVLFNEKHIMSLEADKSLGIPSGKVRGIVNNAQKTLQVFYELKSDFECKCIHYFLFFIFKFLALRT</sequence>
<dbReference type="Pfam" id="PF03352">
    <property type="entry name" value="Adenine_glyco"/>
    <property type="match status" value="1"/>
</dbReference>
<comment type="caution">
    <text evidence="3">The sequence shown here is derived from an EMBL/GenBank/DDBJ whole genome shotgun (WGS) entry which is preliminary data.</text>
</comment>
<keyword evidence="1" id="KW-0479">Metal-binding</keyword>
<evidence type="ECO:0008006" key="5">
    <source>
        <dbReference type="Google" id="ProtNLM"/>
    </source>
</evidence>
<name>A0A8T2QLQ0_CERRI</name>
<dbReference type="EMBL" id="CM035439">
    <property type="protein sequence ID" value="KAH7284181.1"/>
    <property type="molecule type" value="Genomic_DNA"/>
</dbReference>
<dbReference type="OrthoDB" id="3941538at2759"/>
<dbReference type="SUPFAM" id="SSF48150">
    <property type="entry name" value="DNA-glycosylase"/>
    <property type="match status" value="1"/>
</dbReference>
<accession>A0A8T2QLQ0</accession>
<protein>
    <recommendedName>
        <fullName evidence="5">DNA-3-methyladenine glycosylase I</fullName>
    </recommendedName>
</protein>
<dbReference type="InterPro" id="IPR005019">
    <property type="entry name" value="Adenine_glyco"/>
</dbReference>
<dbReference type="Proteomes" id="UP000825935">
    <property type="component" value="Chromosome 34"/>
</dbReference>
<dbReference type="GO" id="GO:0006284">
    <property type="term" value="P:base-excision repair"/>
    <property type="evidence" value="ECO:0007669"/>
    <property type="project" value="InterPro"/>
</dbReference>
<feature type="region of interest" description="Disordered" evidence="2">
    <location>
        <begin position="1"/>
        <end position="58"/>
    </location>
</feature>
<dbReference type="AlphaFoldDB" id="A0A8T2QLQ0"/>
<gene>
    <name evidence="3" type="ORF">KP509_34G042800</name>
</gene>
<dbReference type="Gene3D" id="1.10.340.30">
    <property type="entry name" value="Hypothetical protein, domain 2"/>
    <property type="match status" value="1"/>
</dbReference>
<feature type="binding site" evidence="1">
    <location>
        <position position="328"/>
    </location>
    <ligand>
        <name>Zn(2+)</name>
        <dbReference type="ChEBI" id="CHEBI:29105"/>
    </ligand>
</feature>
<organism evidence="3 4">
    <name type="scientific">Ceratopteris richardii</name>
    <name type="common">Triangle waterfern</name>
    <dbReference type="NCBI Taxonomy" id="49495"/>
    <lineage>
        <taxon>Eukaryota</taxon>
        <taxon>Viridiplantae</taxon>
        <taxon>Streptophyta</taxon>
        <taxon>Embryophyta</taxon>
        <taxon>Tracheophyta</taxon>
        <taxon>Polypodiopsida</taxon>
        <taxon>Polypodiidae</taxon>
        <taxon>Polypodiales</taxon>
        <taxon>Pteridineae</taxon>
        <taxon>Pteridaceae</taxon>
        <taxon>Parkerioideae</taxon>
        <taxon>Ceratopteris</taxon>
    </lineage>
</organism>
<evidence type="ECO:0000313" key="3">
    <source>
        <dbReference type="EMBL" id="KAH7284181.1"/>
    </source>
</evidence>
<proteinExistence type="predicted"/>
<evidence type="ECO:0000313" key="4">
    <source>
        <dbReference type="Proteomes" id="UP000825935"/>
    </source>
</evidence>
<dbReference type="PANTHER" id="PTHR31116:SF29">
    <property type="entry name" value="DNA GLYCOSYLASE SUPERFAMILY PROTEIN"/>
    <property type="match status" value="1"/>
</dbReference>
<evidence type="ECO:0000256" key="1">
    <source>
        <dbReference type="PIRSR" id="PIRSR605019-1"/>
    </source>
</evidence>
<dbReference type="GO" id="GO:0008725">
    <property type="term" value="F:DNA-3-methyladenine glycosylase activity"/>
    <property type="evidence" value="ECO:0007669"/>
    <property type="project" value="InterPro"/>
</dbReference>